<dbReference type="Proteomes" id="UP000076088">
    <property type="component" value="Chromosome"/>
</dbReference>
<gene>
    <name evidence="4" type="ORF">ATM17_23580</name>
</gene>
<evidence type="ECO:0000256" key="2">
    <source>
        <dbReference type="SAM" id="SignalP"/>
    </source>
</evidence>
<reference evidence="5" key="1">
    <citation type="submission" date="2015-11" db="EMBL/GenBank/DDBJ databases">
        <title>Complete genome sequence of a polyethylene-glycol degrader Sphingopyxis macrogoltabida 203N (NBRC 111659).</title>
        <authorList>
            <person name="Yoshiyuki O."/>
            <person name="Shouta N."/>
            <person name="Nagata Y."/>
            <person name="Numata M."/>
            <person name="Tsuchikane K."/>
            <person name="Hosoyama A."/>
            <person name="Yamazoe A."/>
            <person name="Tsuda M."/>
            <person name="Fujita N."/>
            <person name="Kawai F."/>
        </authorList>
    </citation>
    <scope>NUCLEOTIDE SEQUENCE [LARGE SCALE GENOMIC DNA]</scope>
    <source>
        <strain evidence="5">203N</strain>
    </source>
</reference>
<protein>
    <recommendedName>
        <fullName evidence="3">Peptidase S9 prolyl oligopeptidase catalytic domain-containing protein</fullName>
    </recommendedName>
</protein>
<evidence type="ECO:0000259" key="3">
    <source>
        <dbReference type="Pfam" id="PF00326"/>
    </source>
</evidence>
<dbReference type="PANTHER" id="PTHR42776">
    <property type="entry name" value="SERINE PEPTIDASE S9 FAMILY MEMBER"/>
    <property type="match status" value="1"/>
</dbReference>
<dbReference type="SUPFAM" id="SSF82171">
    <property type="entry name" value="DPP6 N-terminal domain-like"/>
    <property type="match status" value="1"/>
</dbReference>
<dbReference type="Gene3D" id="3.40.50.1820">
    <property type="entry name" value="alpha/beta hydrolase"/>
    <property type="match status" value="1"/>
</dbReference>
<evidence type="ECO:0000256" key="1">
    <source>
        <dbReference type="ARBA" id="ARBA00022801"/>
    </source>
</evidence>
<name>A0AAC9AY49_SPHMC</name>
<proteinExistence type="predicted"/>
<evidence type="ECO:0000313" key="5">
    <source>
        <dbReference type="Proteomes" id="UP000076088"/>
    </source>
</evidence>
<sequence>MTMWRLLVLTGLLASMMSTVAAEPGPPAPAPAATAPLPTQAFAGLPFVEGAQLSPDGKHLAGLFAVGGEQRIVMHEIGSDFRTAVMVKLPEETEVRWLRWVGNDNVIAGVTAMQMVTGDRWYISRLVAISRTTGRATKLLWELNGQNAADLLWIPTDGSTEILVAGQDSIYSSLEFWPAVYRVDVTTGRKRLETKAREGVSDWGADHLGHVRYGIHYRDETTKAALLYRPVAGDGFQWVDRARLRDEEELVVPFLFVPGGDNGFAVTDGEDGRSVVTEVDLVTGRHVRTVYAAKGASIERLALSVDGSKLLGVYTNDPARPVHWLDPVMAAHQQELDGRAPMAVVRIESYSQDLAKMLVRVSTPENPGLLFYYDTASGHLAKLAEMNEAIGSKRLSRAKMVQYKARDGLAIEGVLTLPRHRTAKALPFIVMPHGGPWAHDALDYDYWAQFLAERGYGVLQPNFRGSTGYGAAFERAGQGQLGFAMQDDVSDGVEWAVKEGIADPKRVCIVGGSYGGYAAMWGIAKDPDLYRCAISIAGVANLRREVNDFARSTRGRLYRGQWEKMTPDFAAVSPINAIVRIKAPLLLIHGRKDVTVDHVQSVKMHAAMTKAGKAVEFVSVPLADHYFSREADRMTLLTAMENFLQKYNPPDGKDNPSD</sequence>
<dbReference type="AlphaFoldDB" id="A0AAC9AY49"/>
<dbReference type="InterPro" id="IPR029058">
    <property type="entry name" value="AB_hydrolase_fold"/>
</dbReference>
<dbReference type="SUPFAM" id="SSF53474">
    <property type="entry name" value="alpha/beta-Hydrolases"/>
    <property type="match status" value="1"/>
</dbReference>
<evidence type="ECO:0000313" key="4">
    <source>
        <dbReference type="EMBL" id="AMU91998.1"/>
    </source>
</evidence>
<dbReference type="Pfam" id="PF00326">
    <property type="entry name" value="Peptidase_S9"/>
    <property type="match status" value="1"/>
</dbReference>
<dbReference type="EMBL" id="CP013344">
    <property type="protein sequence ID" value="AMU91998.1"/>
    <property type="molecule type" value="Genomic_DNA"/>
</dbReference>
<keyword evidence="2" id="KW-0732">Signal</keyword>
<organism evidence="4 5">
    <name type="scientific">Sphingopyxis macrogoltabida</name>
    <name type="common">Sphingomonas macrogoltabidus</name>
    <dbReference type="NCBI Taxonomy" id="33050"/>
    <lineage>
        <taxon>Bacteria</taxon>
        <taxon>Pseudomonadati</taxon>
        <taxon>Pseudomonadota</taxon>
        <taxon>Alphaproteobacteria</taxon>
        <taxon>Sphingomonadales</taxon>
        <taxon>Sphingomonadaceae</taxon>
        <taxon>Sphingopyxis</taxon>
    </lineage>
</organism>
<dbReference type="PANTHER" id="PTHR42776:SF27">
    <property type="entry name" value="DIPEPTIDYL PEPTIDASE FAMILY MEMBER 6"/>
    <property type="match status" value="1"/>
</dbReference>
<dbReference type="InterPro" id="IPR001375">
    <property type="entry name" value="Peptidase_S9_cat"/>
</dbReference>
<reference evidence="4 5" key="2">
    <citation type="journal article" date="2016" name="Genome Announc.">
        <title>Complete Genome Sequence of Sphingopyxis macrogoltabida Strain 203N (NBRC 111659), a Polyethylene Glycol Degrader.</title>
        <authorList>
            <person name="Ohtsubo Y."/>
            <person name="Nonoyama S."/>
            <person name="Nagata Y."/>
            <person name="Numata M."/>
            <person name="Tsuchikane K."/>
            <person name="Hosoyama A."/>
            <person name="Yamazoe A."/>
            <person name="Tsuda M."/>
            <person name="Fujita N."/>
            <person name="Kawai F."/>
        </authorList>
    </citation>
    <scope>NUCLEOTIDE SEQUENCE [LARGE SCALE GENOMIC DNA]</scope>
    <source>
        <strain evidence="4 5">203N</strain>
    </source>
</reference>
<dbReference type="GO" id="GO:0004252">
    <property type="term" value="F:serine-type endopeptidase activity"/>
    <property type="evidence" value="ECO:0007669"/>
    <property type="project" value="TreeGrafter"/>
</dbReference>
<accession>A0AAC9AY49</accession>
<keyword evidence="1" id="KW-0378">Hydrolase</keyword>
<feature type="chain" id="PRO_5042275998" description="Peptidase S9 prolyl oligopeptidase catalytic domain-containing protein" evidence="2">
    <location>
        <begin position="22"/>
        <end position="658"/>
    </location>
</feature>
<feature type="domain" description="Peptidase S9 prolyl oligopeptidase catalytic" evidence="3">
    <location>
        <begin position="446"/>
        <end position="647"/>
    </location>
</feature>
<keyword evidence="5" id="KW-1185">Reference proteome</keyword>
<dbReference type="GO" id="GO:0006508">
    <property type="term" value="P:proteolysis"/>
    <property type="evidence" value="ECO:0007669"/>
    <property type="project" value="InterPro"/>
</dbReference>
<feature type="signal peptide" evidence="2">
    <location>
        <begin position="1"/>
        <end position="21"/>
    </location>
</feature>